<dbReference type="SMART" id="SM00886">
    <property type="entry name" value="Dabb"/>
    <property type="match status" value="2"/>
</dbReference>
<proteinExistence type="predicted"/>
<comment type="subunit">
    <text evidence="1">Homodimer.</text>
</comment>
<evidence type="ECO:0000313" key="3">
    <source>
        <dbReference type="EMBL" id="KAK9071201.1"/>
    </source>
</evidence>
<protein>
    <recommendedName>
        <fullName evidence="2">Stress-response A/B barrel domain-containing protein</fullName>
    </recommendedName>
</protein>
<feature type="domain" description="Stress-response A/B barrel" evidence="2">
    <location>
        <begin position="48"/>
        <end position="142"/>
    </location>
</feature>
<dbReference type="Proteomes" id="UP001408789">
    <property type="component" value="Unassembled WGS sequence"/>
</dbReference>
<accession>A0AAP0D9R7</accession>
<name>A0AAP0D9R7_9ASTR</name>
<dbReference type="SUPFAM" id="SSF54909">
    <property type="entry name" value="Dimeric alpha+beta barrel"/>
    <property type="match status" value="2"/>
</dbReference>
<evidence type="ECO:0000259" key="2">
    <source>
        <dbReference type="PROSITE" id="PS51502"/>
    </source>
</evidence>
<evidence type="ECO:0000256" key="1">
    <source>
        <dbReference type="ARBA" id="ARBA00011738"/>
    </source>
</evidence>
<dbReference type="AlphaFoldDB" id="A0AAP0D9R7"/>
<sequence length="259" mass="28678">MLCASARTRLIPSFSLLPHKPIFRRPNCLIHRRNYQSPITMSAQEQIVEHVVLFKVKPDVDSSKVAAMVTGLNGLSSLNLTVHLTAGELLRSRSSSLTFTHMLHSRYRSKNDLNEYAAHPEHVRVVTENIKPIIDDLMAVDWLSDGVISPKPGSAMRVTFLKLKENLGENERSRVLEVIGGIKDQFPAIEQLSVGENFSHERAKGYTIASVAVLPGPADLEALDSNPELVKLQKEKVKDSIESVVVVDYVIPSPQAANL</sequence>
<dbReference type="InterPro" id="IPR011008">
    <property type="entry name" value="Dimeric_a/b-barrel"/>
</dbReference>
<comment type="caution">
    <text evidence="3">The sequence shown here is derived from an EMBL/GenBank/DDBJ whole genome shotgun (WGS) entry which is preliminary data.</text>
</comment>
<dbReference type="PANTHER" id="PTHR33178:SF3">
    <property type="entry name" value="STRESS-RESPONSE A_B BARREL DOMAIN-CONTAINING PROTEIN UP3"/>
    <property type="match status" value="1"/>
</dbReference>
<feature type="domain" description="Stress-response A/B barrel" evidence="2">
    <location>
        <begin position="155"/>
        <end position="249"/>
    </location>
</feature>
<keyword evidence="4" id="KW-1185">Reference proteome</keyword>
<dbReference type="PANTHER" id="PTHR33178">
    <property type="match status" value="1"/>
</dbReference>
<gene>
    <name evidence="3" type="ORF">SSX86_009769</name>
</gene>
<dbReference type="InterPro" id="IPR044662">
    <property type="entry name" value="HS1/DABB1-like"/>
</dbReference>
<evidence type="ECO:0000313" key="4">
    <source>
        <dbReference type="Proteomes" id="UP001408789"/>
    </source>
</evidence>
<organism evidence="3 4">
    <name type="scientific">Deinandra increscens subsp. villosa</name>
    <dbReference type="NCBI Taxonomy" id="3103831"/>
    <lineage>
        <taxon>Eukaryota</taxon>
        <taxon>Viridiplantae</taxon>
        <taxon>Streptophyta</taxon>
        <taxon>Embryophyta</taxon>
        <taxon>Tracheophyta</taxon>
        <taxon>Spermatophyta</taxon>
        <taxon>Magnoliopsida</taxon>
        <taxon>eudicotyledons</taxon>
        <taxon>Gunneridae</taxon>
        <taxon>Pentapetalae</taxon>
        <taxon>asterids</taxon>
        <taxon>campanulids</taxon>
        <taxon>Asterales</taxon>
        <taxon>Asteraceae</taxon>
        <taxon>Asteroideae</taxon>
        <taxon>Heliantheae alliance</taxon>
        <taxon>Madieae</taxon>
        <taxon>Madiinae</taxon>
        <taxon>Deinandra</taxon>
    </lineage>
</organism>
<dbReference type="PROSITE" id="PS51502">
    <property type="entry name" value="S_R_A_B_BARREL"/>
    <property type="match status" value="2"/>
</dbReference>
<dbReference type="Gene3D" id="3.30.70.100">
    <property type="match status" value="2"/>
</dbReference>
<dbReference type="EMBL" id="JBCNJP010000011">
    <property type="protein sequence ID" value="KAK9071201.1"/>
    <property type="molecule type" value="Genomic_DNA"/>
</dbReference>
<dbReference type="Pfam" id="PF07876">
    <property type="entry name" value="Dabb"/>
    <property type="match status" value="2"/>
</dbReference>
<reference evidence="3 4" key="1">
    <citation type="submission" date="2024-04" db="EMBL/GenBank/DDBJ databases">
        <title>The reference genome of an endangered Asteraceae, Deinandra increscens subsp. villosa, native to the Central Coast of California.</title>
        <authorList>
            <person name="Guilliams M."/>
            <person name="Hasenstab-Lehman K."/>
            <person name="Meyer R."/>
            <person name="Mcevoy S."/>
        </authorList>
    </citation>
    <scope>NUCLEOTIDE SEQUENCE [LARGE SCALE GENOMIC DNA]</scope>
    <source>
        <tissue evidence="3">Leaf</tissue>
    </source>
</reference>
<dbReference type="InterPro" id="IPR013097">
    <property type="entry name" value="Dabb"/>
</dbReference>